<reference evidence="1 2" key="1">
    <citation type="submission" date="2018-03" db="EMBL/GenBank/DDBJ databases">
        <title>The draft genome of Mesorhizobium sp. 6GN-30.</title>
        <authorList>
            <person name="Liu L."/>
            <person name="Li L."/>
            <person name="Wang T."/>
            <person name="Zhang X."/>
            <person name="Liang L."/>
        </authorList>
    </citation>
    <scope>NUCLEOTIDE SEQUENCE [LARGE SCALE GENOMIC DNA]</scope>
    <source>
        <strain evidence="1 2">6GN30</strain>
    </source>
</reference>
<comment type="caution">
    <text evidence="1">The sequence shown here is derived from an EMBL/GenBank/DDBJ whole genome shotgun (WGS) entry which is preliminary data.</text>
</comment>
<evidence type="ECO:0000313" key="1">
    <source>
        <dbReference type="EMBL" id="PSJ57521.1"/>
    </source>
</evidence>
<dbReference type="RefSeq" id="WP_106773584.1">
    <property type="nucleotide sequence ID" value="NZ_PXYK01000017.1"/>
</dbReference>
<dbReference type="EMBL" id="PXYK01000017">
    <property type="protein sequence ID" value="PSJ57521.1"/>
    <property type="molecule type" value="Genomic_DNA"/>
</dbReference>
<sequence length="74" mass="8177">MLVSTFTALRTQGVASRTLRRATALNFNESALSAIRLPDDLPDGVTQAFWTEIVSARRAYRKKTGHNIEDVLAS</sequence>
<protein>
    <submittedName>
        <fullName evidence="1">Uncharacterized protein</fullName>
    </submittedName>
</protein>
<gene>
    <name evidence="1" type="ORF">C7I84_17935</name>
</gene>
<keyword evidence="2" id="KW-1185">Reference proteome</keyword>
<dbReference type="AlphaFoldDB" id="A0A2P7S500"/>
<proteinExistence type="predicted"/>
<organism evidence="1 2">
    <name type="scientific">Kumtagia ephedrae</name>
    <dbReference type="NCBI Taxonomy" id="2116701"/>
    <lineage>
        <taxon>Bacteria</taxon>
        <taxon>Pseudomonadati</taxon>
        <taxon>Pseudomonadota</taxon>
        <taxon>Alphaproteobacteria</taxon>
        <taxon>Hyphomicrobiales</taxon>
        <taxon>Phyllobacteriaceae</taxon>
        <taxon>Kumtagia</taxon>
    </lineage>
</organism>
<accession>A0A2P7S500</accession>
<evidence type="ECO:0000313" key="2">
    <source>
        <dbReference type="Proteomes" id="UP000241229"/>
    </source>
</evidence>
<name>A0A2P7S500_9HYPH</name>
<dbReference type="Proteomes" id="UP000241229">
    <property type="component" value="Unassembled WGS sequence"/>
</dbReference>